<dbReference type="Gene3D" id="2.40.128.110">
    <property type="entry name" value="Lipid/polyisoprenoid-binding, YceI-like"/>
    <property type="match status" value="1"/>
</dbReference>
<dbReference type="EMBL" id="VSSQ01000142">
    <property type="protein sequence ID" value="MPL80806.1"/>
    <property type="molecule type" value="Genomic_DNA"/>
</dbReference>
<dbReference type="Pfam" id="PF04264">
    <property type="entry name" value="YceI"/>
    <property type="match status" value="1"/>
</dbReference>
<reference evidence="2" key="1">
    <citation type="submission" date="2019-08" db="EMBL/GenBank/DDBJ databases">
        <authorList>
            <person name="Kucharzyk K."/>
            <person name="Murdoch R.W."/>
            <person name="Higgins S."/>
            <person name="Loffler F."/>
        </authorList>
    </citation>
    <scope>NUCLEOTIDE SEQUENCE</scope>
</reference>
<gene>
    <name evidence="2" type="ORF">SDC9_26708</name>
</gene>
<proteinExistence type="predicted"/>
<dbReference type="AlphaFoldDB" id="A0A644UP09"/>
<evidence type="ECO:0000313" key="2">
    <source>
        <dbReference type="EMBL" id="MPL80806.1"/>
    </source>
</evidence>
<dbReference type="InterPro" id="IPR036761">
    <property type="entry name" value="TTHA0802/YceI-like_sf"/>
</dbReference>
<comment type="caution">
    <text evidence="2">The sequence shown here is derived from an EMBL/GenBank/DDBJ whole genome shotgun (WGS) entry which is preliminary data.</text>
</comment>
<protein>
    <recommendedName>
        <fullName evidence="1">Lipid/polyisoprenoid-binding YceI-like domain-containing protein</fullName>
    </recommendedName>
</protein>
<sequence length="183" mass="20333">MKKRILLSILVTFGLISSLNAYELNGNLAVKWTGFKLASKVGVSGTFNKIDLEITKSETLTEFLKSAKVKIESKSLESKDPVRNLNITSTLFSLANTEFIKGSISSVDEINKTLALDVTMNKVTKIIPMSYEIENGNIIAKGSIDILDFDMKSSYLAFTQKCSTLHENKSYSDVNIEFTIPFK</sequence>
<dbReference type="InterPro" id="IPR007372">
    <property type="entry name" value="Lipid/polyisoprenoid-bd_YceI"/>
</dbReference>
<accession>A0A644UP09</accession>
<feature type="domain" description="Lipid/polyisoprenoid-binding YceI-like" evidence="1">
    <location>
        <begin position="37"/>
        <end position="180"/>
    </location>
</feature>
<organism evidence="2">
    <name type="scientific">bioreactor metagenome</name>
    <dbReference type="NCBI Taxonomy" id="1076179"/>
    <lineage>
        <taxon>unclassified sequences</taxon>
        <taxon>metagenomes</taxon>
        <taxon>ecological metagenomes</taxon>
    </lineage>
</organism>
<name>A0A644UP09_9ZZZZ</name>
<evidence type="ECO:0000259" key="1">
    <source>
        <dbReference type="Pfam" id="PF04264"/>
    </source>
</evidence>